<protein>
    <recommendedName>
        <fullName evidence="2">Ice-binding protein C-terminal domain-containing protein</fullName>
    </recommendedName>
</protein>
<gene>
    <name evidence="3" type="ORF">DI603_00890</name>
</gene>
<feature type="chain" id="PRO_5015856529" description="Ice-binding protein C-terminal domain-containing protein" evidence="1">
    <location>
        <begin position="24"/>
        <end position="256"/>
    </location>
</feature>
<proteinExistence type="predicted"/>
<reference evidence="3 4" key="1">
    <citation type="submission" date="2017-08" db="EMBL/GenBank/DDBJ databases">
        <title>Infants hospitalized years apart are colonized by the same room-sourced microbial strains.</title>
        <authorList>
            <person name="Brooks B."/>
            <person name="Olm M.R."/>
            <person name="Firek B.A."/>
            <person name="Baker R."/>
            <person name="Thomas B.C."/>
            <person name="Morowitz M.J."/>
            <person name="Banfield J.F."/>
        </authorList>
    </citation>
    <scope>NUCLEOTIDE SEQUENCE [LARGE SCALE GENOMIC DNA]</scope>
    <source>
        <strain evidence="3">S2_012_000_R2_81</strain>
    </source>
</reference>
<sequence length="256" mass="25890">MRFRFLSLALAAGLALGTSGARADAITETAYASLGGSAISFSELVVGAPDGVLIEGLLGSGGVLFGERFAGQELAVAKAPRPGAVAQDWFDDLSFGTPSAGLTLLAGATGANLGAYDYGDADGIALAGIGPQNPDGSDPFGLGAISARFDAPVSALGLQLRESGGGAITLSLYRLDGSLIQAMDLSGRSDGFYAFTRSDGSADIAGFTLTNRDSYYGIAIDNLLLSPVPEPASALLAVLGLALLGGLRRRRDQALD</sequence>
<organism evidence="3 4">
    <name type="scientific">Roseateles depolymerans</name>
    <dbReference type="NCBI Taxonomy" id="76731"/>
    <lineage>
        <taxon>Bacteria</taxon>
        <taxon>Pseudomonadati</taxon>
        <taxon>Pseudomonadota</taxon>
        <taxon>Betaproteobacteria</taxon>
        <taxon>Burkholderiales</taxon>
        <taxon>Sphaerotilaceae</taxon>
        <taxon>Roseateles</taxon>
    </lineage>
</organism>
<keyword evidence="1" id="KW-0732">Signal</keyword>
<evidence type="ECO:0000259" key="2">
    <source>
        <dbReference type="Pfam" id="PF07589"/>
    </source>
</evidence>
<feature type="signal peptide" evidence="1">
    <location>
        <begin position="1"/>
        <end position="23"/>
    </location>
</feature>
<evidence type="ECO:0000313" key="4">
    <source>
        <dbReference type="Proteomes" id="UP000249633"/>
    </source>
</evidence>
<dbReference type="EMBL" id="QFOD01000001">
    <property type="protein sequence ID" value="PZP36550.1"/>
    <property type="molecule type" value="Genomic_DNA"/>
</dbReference>
<name>A0A2W5E636_9BURK</name>
<evidence type="ECO:0000313" key="3">
    <source>
        <dbReference type="EMBL" id="PZP36550.1"/>
    </source>
</evidence>
<dbReference type="AlphaFoldDB" id="A0A2W5E636"/>
<dbReference type="InterPro" id="IPR013424">
    <property type="entry name" value="Ice-binding_C"/>
</dbReference>
<accession>A0A2W5E636</accession>
<feature type="domain" description="Ice-binding protein C-terminal" evidence="2">
    <location>
        <begin position="227"/>
        <end position="250"/>
    </location>
</feature>
<dbReference type="Proteomes" id="UP000249633">
    <property type="component" value="Unassembled WGS sequence"/>
</dbReference>
<evidence type="ECO:0000256" key="1">
    <source>
        <dbReference type="SAM" id="SignalP"/>
    </source>
</evidence>
<dbReference type="Pfam" id="PF07589">
    <property type="entry name" value="PEP-CTERM"/>
    <property type="match status" value="1"/>
</dbReference>
<comment type="caution">
    <text evidence="3">The sequence shown here is derived from an EMBL/GenBank/DDBJ whole genome shotgun (WGS) entry which is preliminary data.</text>
</comment>